<dbReference type="PANTHER" id="PTHR28080:SF1">
    <property type="entry name" value="PEROXISOMAL BIOGENESIS FACTOR 3"/>
    <property type="match status" value="1"/>
</dbReference>
<protein>
    <recommendedName>
        <fullName evidence="4">Peroxin-3</fullName>
    </recommendedName>
</protein>
<proteinExistence type="predicted"/>
<dbReference type="EMBL" id="CM026433">
    <property type="protein sequence ID" value="KAG0554868.1"/>
    <property type="molecule type" value="Genomic_DNA"/>
</dbReference>
<keyword evidence="3" id="KW-1185">Reference proteome</keyword>
<evidence type="ECO:0000256" key="1">
    <source>
        <dbReference type="SAM" id="MobiDB-lite"/>
    </source>
</evidence>
<feature type="region of interest" description="Disordered" evidence="1">
    <location>
        <begin position="35"/>
        <end position="59"/>
    </location>
</feature>
<evidence type="ECO:0000313" key="2">
    <source>
        <dbReference type="EMBL" id="KAG0554868.1"/>
    </source>
</evidence>
<sequence length="561" mass="61141">MRLNPSVPNPSKKHSHHTLSVTVFSLSLSLSLSLQHSPQTTTSPPSAPNFDSSSPPPQLHSLPSFLSVGPGCCSSSPSPSTGPDTHLHLIALAPSPSNQAAIEALAGEFDGHGDVEGANASSLTELALESLEGRILVFAGEEEACVFCVFASSSPCQLRCTSRATMISMSRYWPYDRSPSYLRAWAKKHRRSLLVAAGLVGGGTAVYYGVRYLGLDSQSRKEKDAARAAILHKEAEERAEAQLQSHFESIQRISDSTTLPSVLPHLKASLFSKVDLSGLTDKLILGKEDPQLLSQRDKLQLWQELKTLSFARTVCAMSAVSLLDIFIRIQLNILGRHVYFDTARDMLQSEGSHVPLSMSVQQKFIAFAGYLHHKGLAPLVADVYKAVEIVLRGKQLKEPYTIDDLRDVFMRIRATLDSKRSAWVQYVLPSDNILPEDLAATSSAADESSLVSEMTHHDSEVLDQLMNETRAVMASNEFHEVLAVCLDAMLDGVMEELYAIYRGASDNGIPLAKLLPPVAGAGSTLLDHPDENRFIRILANLPQVHAFCALVYTNSSEEAVA</sequence>
<comment type="caution">
    <text evidence="2">The sequence shown here is derived from an EMBL/GenBank/DDBJ whole genome shotgun (WGS) entry which is preliminary data.</text>
</comment>
<organism evidence="2 3">
    <name type="scientific">Ceratodon purpureus</name>
    <name type="common">Fire moss</name>
    <name type="synonym">Dicranum purpureum</name>
    <dbReference type="NCBI Taxonomy" id="3225"/>
    <lineage>
        <taxon>Eukaryota</taxon>
        <taxon>Viridiplantae</taxon>
        <taxon>Streptophyta</taxon>
        <taxon>Embryophyta</taxon>
        <taxon>Bryophyta</taxon>
        <taxon>Bryophytina</taxon>
        <taxon>Bryopsida</taxon>
        <taxon>Dicranidae</taxon>
        <taxon>Pseudoditrichales</taxon>
        <taxon>Ditrichaceae</taxon>
        <taxon>Ceratodon</taxon>
    </lineage>
</organism>
<dbReference type="PANTHER" id="PTHR28080">
    <property type="entry name" value="PEROXISOMAL BIOGENESIS FACTOR 3"/>
    <property type="match status" value="1"/>
</dbReference>
<evidence type="ECO:0008006" key="4">
    <source>
        <dbReference type="Google" id="ProtNLM"/>
    </source>
</evidence>
<feature type="compositionally biased region" description="Low complexity" evidence="1">
    <location>
        <begin position="35"/>
        <end position="44"/>
    </location>
</feature>
<gene>
    <name evidence="2" type="ORF">KC19_12G126400</name>
</gene>
<dbReference type="GO" id="GO:0045046">
    <property type="term" value="P:protein import into peroxisome membrane"/>
    <property type="evidence" value="ECO:0007669"/>
    <property type="project" value="TreeGrafter"/>
</dbReference>
<dbReference type="GO" id="GO:0005778">
    <property type="term" value="C:peroxisomal membrane"/>
    <property type="evidence" value="ECO:0007669"/>
    <property type="project" value="InterPro"/>
</dbReference>
<name>A0A8T0GAL4_CERPU</name>
<dbReference type="InterPro" id="IPR006966">
    <property type="entry name" value="Peroxin-3"/>
</dbReference>
<accession>A0A8T0GAL4</accession>
<evidence type="ECO:0000313" key="3">
    <source>
        <dbReference type="Proteomes" id="UP000822688"/>
    </source>
</evidence>
<dbReference type="Pfam" id="PF04882">
    <property type="entry name" value="Peroxin-3"/>
    <property type="match status" value="1"/>
</dbReference>
<dbReference type="Proteomes" id="UP000822688">
    <property type="component" value="Chromosome 12"/>
</dbReference>
<dbReference type="GO" id="GO:0030674">
    <property type="term" value="F:protein-macromolecule adaptor activity"/>
    <property type="evidence" value="ECO:0007669"/>
    <property type="project" value="TreeGrafter"/>
</dbReference>
<dbReference type="AlphaFoldDB" id="A0A8T0GAL4"/>
<reference evidence="2" key="1">
    <citation type="submission" date="2020-06" db="EMBL/GenBank/DDBJ databases">
        <title>WGS assembly of Ceratodon purpureus strain R40.</title>
        <authorList>
            <person name="Carey S.B."/>
            <person name="Jenkins J."/>
            <person name="Shu S."/>
            <person name="Lovell J.T."/>
            <person name="Sreedasyam A."/>
            <person name="Maumus F."/>
            <person name="Tiley G.P."/>
            <person name="Fernandez-Pozo N."/>
            <person name="Barry K."/>
            <person name="Chen C."/>
            <person name="Wang M."/>
            <person name="Lipzen A."/>
            <person name="Daum C."/>
            <person name="Saski C.A."/>
            <person name="Payton A.C."/>
            <person name="Mcbreen J.C."/>
            <person name="Conrad R.E."/>
            <person name="Kollar L.M."/>
            <person name="Olsson S."/>
            <person name="Huttunen S."/>
            <person name="Landis J.B."/>
            <person name="Wickett N.J."/>
            <person name="Johnson M.G."/>
            <person name="Rensing S.A."/>
            <person name="Grimwood J."/>
            <person name="Schmutz J."/>
            <person name="Mcdaniel S.F."/>
        </authorList>
    </citation>
    <scope>NUCLEOTIDE SEQUENCE</scope>
    <source>
        <strain evidence="2">R40</strain>
    </source>
</reference>